<keyword evidence="6" id="KW-1185">Reference proteome</keyword>
<dbReference type="InterPro" id="IPR018389">
    <property type="entry name" value="DctP_fam"/>
</dbReference>
<keyword evidence="3 4" id="KW-0732">Signal</keyword>
<feature type="signal peptide" evidence="4">
    <location>
        <begin position="1"/>
        <end position="23"/>
    </location>
</feature>
<dbReference type="InterPro" id="IPR004682">
    <property type="entry name" value="TRAP_DctP"/>
</dbReference>
<dbReference type="Gene3D" id="3.40.190.170">
    <property type="entry name" value="Bacterial extracellular solute-binding protein, family 7"/>
    <property type="match status" value="1"/>
</dbReference>
<dbReference type="InterPro" id="IPR038404">
    <property type="entry name" value="TRAP_DctP_sf"/>
</dbReference>
<name>A0ABW4KKY8_9BACI</name>
<dbReference type="NCBIfam" id="TIGR00787">
    <property type="entry name" value="dctP"/>
    <property type="match status" value="1"/>
</dbReference>
<comment type="caution">
    <text evidence="5">The sequence shown here is derived from an EMBL/GenBank/DDBJ whole genome shotgun (WGS) entry which is preliminary data.</text>
</comment>
<dbReference type="PROSITE" id="PS51257">
    <property type="entry name" value="PROKAR_LIPOPROTEIN"/>
    <property type="match status" value="1"/>
</dbReference>
<accession>A0ABW4KKY8</accession>
<dbReference type="PIRSF" id="PIRSF006470">
    <property type="entry name" value="DctB"/>
    <property type="match status" value="1"/>
</dbReference>
<gene>
    <name evidence="5" type="ORF">ACFSCZ_14260</name>
</gene>
<feature type="chain" id="PRO_5045576037" evidence="4">
    <location>
        <begin position="24"/>
        <end position="348"/>
    </location>
</feature>
<sequence length="348" mass="39496">MLKPKKYLFQVLMFTTLSALLIAGCGARQSTEGDGAAGGEVYEISYGHGFMPETPHHQAALKFKETVEEKSDGRLQVTVYPSDQLGSAREQFEGLQIGTQEIALLPTARISGFIPELQIFDLPFLFPDREIGYQLMDGELGNELLGLLSAQQIKGVAFYEDGFKHFTSNTELRTPEDFKGLKFRAMESEIIMEQFRKLGANPTTIDFGELYNSLQQGVVDGQENPLVTIKNMKFYEVQDVLTLSEHGYLAHVLMFSEQWLQSLPEDLQEILVETGKELASWQRAEIQKEETEYLEEIKASGTKVIELTEEERNELRDVTRSVHEEYSSNVNEDLLKKAYEDIDLLEKE</sequence>
<evidence type="ECO:0000256" key="3">
    <source>
        <dbReference type="ARBA" id="ARBA00022729"/>
    </source>
</evidence>
<dbReference type="EMBL" id="JBHUEO010000048">
    <property type="protein sequence ID" value="MFD1707886.1"/>
    <property type="molecule type" value="Genomic_DNA"/>
</dbReference>
<dbReference type="Pfam" id="PF03480">
    <property type="entry name" value="DctP"/>
    <property type="match status" value="1"/>
</dbReference>
<reference evidence="6" key="1">
    <citation type="journal article" date="2019" name="Int. J. Syst. Evol. Microbiol.">
        <title>The Global Catalogue of Microorganisms (GCM) 10K type strain sequencing project: providing services to taxonomists for standard genome sequencing and annotation.</title>
        <authorList>
            <consortium name="The Broad Institute Genomics Platform"/>
            <consortium name="The Broad Institute Genome Sequencing Center for Infectious Disease"/>
            <person name="Wu L."/>
            <person name="Ma J."/>
        </authorList>
    </citation>
    <scope>NUCLEOTIDE SEQUENCE [LARGE SCALE GENOMIC DNA]</scope>
    <source>
        <strain evidence="6">CGMCC 1.12295</strain>
    </source>
</reference>
<organism evidence="5 6">
    <name type="scientific">Siminovitchia sediminis</name>
    <dbReference type="NCBI Taxonomy" id="1274353"/>
    <lineage>
        <taxon>Bacteria</taxon>
        <taxon>Bacillati</taxon>
        <taxon>Bacillota</taxon>
        <taxon>Bacilli</taxon>
        <taxon>Bacillales</taxon>
        <taxon>Bacillaceae</taxon>
        <taxon>Siminovitchia</taxon>
    </lineage>
</organism>
<dbReference type="PANTHER" id="PTHR33376:SF7">
    <property type="entry name" value="C4-DICARBOXYLATE-BINDING PROTEIN DCTB"/>
    <property type="match status" value="1"/>
</dbReference>
<protein>
    <submittedName>
        <fullName evidence="5">TRAP transporter substrate-binding protein</fullName>
    </submittedName>
</protein>
<dbReference type="PANTHER" id="PTHR33376">
    <property type="match status" value="1"/>
</dbReference>
<dbReference type="Proteomes" id="UP001597301">
    <property type="component" value="Unassembled WGS sequence"/>
</dbReference>
<keyword evidence="2" id="KW-0813">Transport</keyword>
<dbReference type="CDD" id="cd13603">
    <property type="entry name" value="PBP2_TRAP_Siap_TeaA_like"/>
    <property type="match status" value="1"/>
</dbReference>
<comment type="similarity">
    <text evidence="1">Belongs to the bacterial solute-binding protein 7 family.</text>
</comment>
<dbReference type="NCBIfam" id="NF037995">
    <property type="entry name" value="TRAP_S1"/>
    <property type="match status" value="1"/>
</dbReference>
<proteinExistence type="inferred from homology"/>
<dbReference type="RefSeq" id="WP_380774737.1">
    <property type="nucleotide sequence ID" value="NZ_JBHUEO010000048.1"/>
</dbReference>
<evidence type="ECO:0000256" key="1">
    <source>
        <dbReference type="ARBA" id="ARBA00009023"/>
    </source>
</evidence>
<evidence type="ECO:0000313" key="6">
    <source>
        <dbReference type="Proteomes" id="UP001597301"/>
    </source>
</evidence>
<evidence type="ECO:0000256" key="4">
    <source>
        <dbReference type="SAM" id="SignalP"/>
    </source>
</evidence>
<evidence type="ECO:0000313" key="5">
    <source>
        <dbReference type="EMBL" id="MFD1707886.1"/>
    </source>
</evidence>
<evidence type="ECO:0000256" key="2">
    <source>
        <dbReference type="ARBA" id="ARBA00022448"/>
    </source>
</evidence>